<sequence>MISHSYVVFNQFKSLSSLQSINKATIMEKPLGHSFARNIANNLLKIHKGKV</sequence>
<gene>
    <name evidence="1" type="ORF">ASZ90_008488</name>
</gene>
<reference evidence="1" key="1">
    <citation type="journal article" date="2015" name="Proc. Natl. Acad. Sci. U.S.A.">
        <title>Networks of energetic and metabolic interactions define dynamics in microbial communities.</title>
        <authorList>
            <person name="Embree M."/>
            <person name="Liu J.K."/>
            <person name="Al-Bassam M.M."/>
            <person name="Zengler K."/>
        </authorList>
    </citation>
    <scope>NUCLEOTIDE SEQUENCE</scope>
</reference>
<proteinExistence type="predicted"/>
<dbReference type="AlphaFoldDB" id="A0A0W8FLF5"/>
<accession>A0A0W8FLF5</accession>
<organism evidence="1">
    <name type="scientific">hydrocarbon metagenome</name>
    <dbReference type="NCBI Taxonomy" id="938273"/>
    <lineage>
        <taxon>unclassified sequences</taxon>
        <taxon>metagenomes</taxon>
        <taxon>ecological metagenomes</taxon>
    </lineage>
</organism>
<name>A0A0W8FLF5_9ZZZZ</name>
<comment type="caution">
    <text evidence="1">The sequence shown here is derived from an EMBL/GenBank/DDBJ whole genome shotgun (WGS) entry which is preliminary data.</text>
</comment>
<protein>
    <submittedName>
        <fullName evidence="1">Uncharacterized protein</fullName>
    </submittedName>
</protein>
<dbReference type="EMBL" id="LNQE01001024">
    <property type="protein sequence ID" value="KUG21752.1"/>
    <property type="molecule type" value="Genomic_DNA"/>
</dbReference>
<evidence type="ECO:0000313" key="1">
    <source>
        <dbReference type="EMBL" id="KUG21752.1"/>
    </source>
</evidence>